<feature type="domain" description="Glycoside hydrolase family 5" evidence="8">
    <location>
        <begin position="165"/>
        <end position="316"/>
    </location>
</feature>
<comment type="catalytic activity">
    <reaction evidence="1">
        <text>Hydrolysis of terminal non-reducing N-acetyl-D-hexosamine residues in N-acetyl-beta-D-hexosaminides.</text>
        <dbReference type="EC" id="3.2.1.52"/>
    </reaction>
</comment>
<evidence type="ECO:0000259" key="8">
    <source>
        <dbReference type="Pfam" id="PF00150"/>
    </source>
</evidence>
<dbReference type="Pfam" id="PF00728">
    <property type="entry name" value="Glyco_hydro_20"/>
    <property type="match status" value="1"/>
</dbReference>
<evidence type="ECO:0000256" key="2">
    <source>
        <dbReference type="ARBA" id="ARBA00006285"/>
    </source>
</evidence>
<dbReference type="InterPro" id="IPR025705">
    <property type="entry name" value="Beta_hexosaminidase_sua/sub"/>
</dbReference>
<evidence type="ECO:0000256" key="3">
    <source>
        <dbReference type="ARBA" id="ARBA00012663"/>
    </source>
</evidence>
<dbReference type="Gene3D" id="3.20.20.80">
    <property type="entry name" value="Glycosidases"/>
    <property type="match status" value="2"/>
</dbReference>
<keyword evidence="7" id="KW-0732">Signal</keyword>
<proteinExistence type="inferred from homology"/>
<dbReference type="InterPro" id="IPR015882">
    <property type="entry name" value="HEX_bac_N"/>
</dbReference>
<dbReference type="AlphaFoldDB" id="A0A940DR39"/>
<dbReference type="GO" id="GO:0004563">
    <property type="term" value="F:beta-N-acetylhexosaminidase activity"/>
    <property type="evidence" value="ECO:0007669"/>
    <property type="project" value="UniProtKB-EC"/>
</dbReference>
<accession>A0A940DR39</accession>
<evidence type="ECO:0000256" key="6">
    <source>
        <dbReference type="PIRSR" id="PIRSR625705-1"/>
    </source>
</evidence>
<keyword evidence="5" id="KW-0326">Glycosidase</keyword>
<feature type="domain" description="Beta-hexosaminidase bacterial type N-terminal" evidence="10">
    <location>
        <begin position="368"/>
        <end position="486"/>
    </location>
</feature>
<comment type="similarity">
    <text evidence="2">Belongs to the glycosyl hydrolase 20 family.</text>
</comment>
<reference evidence="11" key="2">
    <citation type="journal article" date="2021" name="PeerJ">
        <title>Extensive microbial diversity within the chicken gut microbiome revealed by metagenomics and culture.</title>
        <authorList>
            <person name="Gilroy R."/>
            <person name="Ravi A."/>
            <person name="Getino M."/>
            <person name="Pursley I."/>
            <person name="Horton D.L."/>
            <person name="Alikhan N.F."/>
            <person name="Baker D."/>
            <person name="Gharbi K."/>
            <person name="Hall N."/>
            <person name="Watson M."/>
            <person name="Adriaenssens E.M."/>
            <person name="Foster-Nyarko E."/>
            <person name="Jarju S."/>
            <person name="Secka A."/>
            <person name="Antonio M."/>
            <person name="Oren A."/>
            <person name="Chaudhuri R.R."/>
            <person name="La Ragione R."/>
            <person name="Hildebrand F."/>
            <person name="Pallen M.J."/>
        </authorList>
    </citation>
    <scope>NUCLEOTIDE SEQUENCE</scope>
    <source>
        <strain evidence="11">G3-8215</strain>
    </source>
</reference>
<dbReference type="SUPFAM" id="SSF51445">
    <property type="entry name" value="(Trans)glycosidases"/>
    <property type="match status" value="2"/>
</dbReference>
<dbReference type="EMBL" id="JADILV010000007">
    <property type="protein sequence ID" value="MBO8482716.1"/>
    <property type="molecule type" value="Genomic_DNA"/>
</dbReference>
<dbReference type="InterPro" id="IPR029018">
    <property type="entry name" value="Hex-like_dom2"/>
</dbReference>
<feature type="active site" description="Proton donor" evidence="6">
    <location>
        <position position="664"/>
    </location>
</feature>
<dbReference type="PANTHER" id="PTHR22600">
    <property type="entry name" value="BETA-HEXOSAMINIDASE"/>
    <property type="match status" value="1"/>
</dbReference>
<comment type="caution">
    <text evidence="11">The sequence shown here is derived from an EMBL/GenBank/DDBJ whole genome shotgun (WGS) entry which is preliminary data.</text>
</comment>
<evidence type="ECO:0000313" key="11">
    <source>
        <dbReference type="EMBL" id="MBO8482716.1"/>
    </source>
</evidence>
<evidence type="ECO:0000313" key="12">
    <source>
        <dbReference type="Proteomes" id="UP000725002"/>
    </source>
</evidence>
<gene>
    <name evidence="11" type="ORF">IAB75_01140</name>
</gene>
<dbReference type="Pfam" id="PF02838">
    <property type="entry name" value="Glyco_hydro_20b"/>
    <property type="match status" value="1"/>
</dbReference>
<dbReference type="GO" id="GO:0030203">
    <property type="term" value="P:glycosaminoglycan metabolic process"/>
    <property type="evidence" value="ECO:0007669"/>
    <property type="project" value="TreeGrafter"/>
</dbReference>
<dbReference type="CDD" id="cd06563">
    <property type="entry name" value="GH20_chitobiase-like"/>
    <property type="match status" value="1"/>
</dbReference>
<evidence type="ECO:0000256" key="1">
    <source>
        <dbReference type="ARBA" id="ARBA00001231"/>
    </source>
</evidence>
<dbReference type="PANTHER" id="PTHR22600:SF57">
    <property type="entry name" value="BETA-N-ACETYLHEXOSAMINIDASE"/>
    <property type="match status" value="1"/>
</dbReference>
<protein>
    <recommendedName>
        <fullName evidence="3">beta-N-acetylhexosaminidase</fullName>
        <ecNumber evidence="3">3.2.1.52</ecNumber>
    </recommendedName>
</protein>
<dbReference type="InterPro" id="IPR015883">
    <property type="entry name" value="Glyco_hydro_20_cat"/>
</dbReference>
<sequence length="874" mass="98906">MKGILCALSVLCLLSCSSVADRPGQRWSAEKASEWYAGHEWIAGCNFIPGYAVNQLEMWQEETFDPEAIDRELGWAEDLGFNCMRVFLHHVLWETDPEGFKERIDRYLDISDSHGISTMFVFLDDCWNESYAPGKQPEPRQGVHNSGWVKDPGILYFGPCGSGCEYAVDTTKIVSVLEDYVKDILETFRKDDRILAWDLYNEPGGGQDPDRYWERSFPLLKSIFGWAREVGPDQPLTAGIWNAALGKMNVWQIEHSDIITYHTYEGPGPHRHLIDTLRHYGRPMICTEYMARTQGSTFQSIMPMLKREGVGAINWGLVAGKTNTIYAWATPLDHEPEVWFHDILRSDGTPYSREETDCIKSLTGKSLPVIPYPESVSWKDGTCDITGADIVCHGLSAEEKAVAETFAAGLKSSFPGKGKVSVHFYHERSLPDEAYRIDVMRDRIDIYAGSVSGTLYASNTLRQMAGMGIREPAGRNSRIPCVSIADSPRFGYRGMHLDCSRHFFSIAEVKKLLDLMSYYKLNRFHWHLTDDQGWRIEIKKYPLLTETGAWRNGTMIGHDMESNDGISYGGYYTQEQLKEVVEYADSLCIEVIPEFDLPAHMVSALTAYPYLGCTGGPYNLLTVWDIAKDVLCAGKESSFEFIEDVLDEICSIFPSEYIHIGGDECPKIRWENCLYCQSRIKELGLEDTGEWSAEHYLQNYVTSRVQKILASKGRKIIGWDEILDGRLDAGATVMSWRGTAGGIKAAENGFDAIMTPCDYCYLDYCQSDRPELEPPGIGNYVPIEKCYAFEPLDGIPDEAKEHILGVQCNLWTEFIATDEHLEYMLLPRLLAISEVQWSSPGIKDFNRFKATLLTSHLPSLEHSGYNYCHVVEQE</sequence>
<evidence type="ECO:0000256" key="5">
    <source>
        <dbReference type="ARBA" id="ARBA00023295"/>
    </source>
</evidence>
<dbReference type="Gene3D" id="3.30.379.10">
    <property type="entry name" value="Chitobiase/beta-hexosaminidase domain 2-like"/>
    <property type="match status" value="1"/>
</dbReference>
<dbReference type="EC" id="3.2.1.52" evidence="3"/>
<dbReference type="Proteomes" id="UP000725002">
    <property type="component" value="Unassembled WGS sequence"/>
</dbReference>
<evidence type="ECO:0000259" key="9">
    <source>
        <dbReference type="Pfam" id="PF00728"/>
    </source>
</evidence>
<dbReference type="SUPFAM" id="SSF55545">
    <property type="entry name" value="beta-N-acetylhexosaminidase-like domain"/>
    <property type="match status" value="1"/>
</dbReference>
<dbReference type="PRINTS" id="PR00738">
    <property type="entry name" value="GLHYDRLASE20"/>
</dbReference>
<reference evidence="11" key="1">
    <citation type="submission" date="2020-10" db="EMBL/GenBank/DDBJ databases">
        <authorList>
            <person name="Gilroy R."/>
        </authorList>
    </citation>
    <scope>NUCLEOTIDE SEQUENCE</scope>
    <source>
        <strain evidence="11">G3-8215</strain>
    </source>
</reference>
<evidence type="ECO:0000256" key="4">
    <source>
        <dbReference type="ARBA" id="ARBA00022801"/>
    </source>
</evidence>
<dbReference type="GO" id="GO:0016020">
    <property type="term" value="C:membrane"/>
    <property type="evidence" value="ECO:0007669"/>
    <property type="project" value="TreeGrafter"/>
</dbReference>
<feature type="signal peptide" evidence="7">
    <location>
        <begin position="1"/>
        <end position="20"/>
    </location>
</feature>
<dbReference type="InterPro" id="IPR017853">
    <property type="entry name" value="GH"/>
</dbReference>
<dbReference type="Pfam" id="PF00150">
    <property type="entry name" value="Cellulase"/>
    <property type="match status" value="1"/>
</dbReference>
<feature type="chain" id="PRO_5036860405" description="beta-N-acetylhexosaminidase" evidence="7">
    <location>
        <begin position="21"/>
        <end position="874"/>
    </location>
</feature>
<dbReference type="InterPro" id="IPR001547">
    <property type="entry name" value="Glyco_hydro_5"/>
</dbReference>
<evidence type="ECO:0000259" key="10">
    <source>
        <dbReference type="Pfam" id="PF02838"/>
    </source>
</evidence>
<name>A0A940DR39_9BACT</name>
<evidence type="ECO:0000256" key="7">
    <source>
        <dbReference type="SAM" id="SignalP"/>
    </source>
</evidence>
<keyword evidence="4" id="KW-0378">Hydrolase</keyword>
<feature type="domain" description="Glycoside hydrolase family 20 catalytic" evidence="9">
    <location>
        <begin position="490"/>
        <end position="839"/>
    </location>
</feature>
<organism evidence="11 12">
    <name type="scientific">Candidatus Cryptobacteroides avicola</name>
    <dbReference type="NCBI Taxonomy" id="2840757"/>
    <lineage>
        <taxon>Bacteria</taxon>
        <taxon>Pseudomonadati</taxon>
        <taxon>Bacteroidota</taxon>
        <taxon>Bacteroidia</taxon>
        <taxon>Bacteroidales</taxon>
        <taxon>Candidatus Cryptobacteroides</taxon>
    </lineage>
</organism>
<dbReference type="GO" id="GO:0000272">
    <property type="term" value="P:polysaccharide catabolic process"/>
    <property type="evidence" value="ECO:0007669"/>
    <property type="project" value="InterPro"/>
</dbReference>